<reference evidence="2" key="1">
    <citation type="submission" date="2019-02" db="EMBL/GenBank/DDBJ databases">
        <authorList>
            <person name="Gruber-Vodicka R. H."/>
            <person name="Seah K. B. B."/>
        </authorList>
    </citation>
    <scope>NUCLEOTIDE SEQUENCE</scope>
    <source>
        <strain evidence="2">BECK_BZ131</strain>
    </source>
</reference>
<feature type="region of interest" description="Disordered" evidence="1">
    <location>
        <begin position="52"/>
        <end position="95"/>
    </location>
</feature>
<name>A0A450TWU1_9GAMM</name>
<dbReference type="EMBL" id="CAADFE010000052">
    <property type="protein sequence ID" value="VFJ73517.1"/>
    <property type="molecule type" value="Genomic_DNA"/>
</dbReference>
<sequence length="330" mass="37076">MTQIKISRSQIGFADLLRTLRVLDITDKDQLSNVMNCLGFSERNPNPVESVRGIHGGTKISKTQSHPVWTDSLTSSVPDSSLSGLESKDQPLPTILESLPPLEPKSEPPHWLFDVHSEVQAPLPLPRTPIFPHHVVRGLLTAAMTTRRAEASPDIPRLVREYVRGRLPQWLPFRFRLSLHRGVQLLLDITEGMTPWFDDMADLVTALGGLLAPDQCPIYEFEGSPLGAVQCSDDGTERPWQPQPRRPILIATDFGRGVPRNSRPRTGNGVWQSFARKTEEAHCPVVIINPFGPFYWPRDLSRRFTIIHWSPSIRASAIRCQVGPRHKVLP</sequence>
<organism evidence="2">
    <name type="scientific">Candidatus Kentrum sp. FW</name>
    <dbReference type="NCBI Taxonomy" id="2126338"/>
    <lineage>
        <taxon>Bacteria</taxon>
        <taxon>Pseudomonadati</taxon>
        <taxon>Pseudomonadota</taxon>
        <taxon>Gammaproteobacteria</taxon>
        <taxon>Candidatus Kentrum</taxon>
    </lineage>
</organism>
<protein>
    <submittedName>
        <fullName evidence="2">Uncharacterized protein</fullName>
    </submittedName>
</protein>
<proteinExistence type="predicted"/>
<evidence type="ECO:0000313" key="2">
    <source>
        <dbReference type="EMBL" id="VFJ73517.1"/>
    </source>
</evidence>
<feature type="compositionally biased region" description="Low complexity" evidence="1">
    <location>
        <begin position="72"/>
        <end position="85"/>
    </location>
</feature>
<evidence type="ECO:0000256" key="1">
    <source>
        <dbReference type="SAM" id="MobiDB-lite"/>
    </source>
</evidence>
<accession>A0A450TWU1</accession>
<gene>
    <name evidence="2" type="ORF">BECKFW1821C_GA0114237_105217</name>
</gene>
<dbReference type="AlphaFoldDB" id="A0A450TWU1"/>